<dbReference type="PANTHER" id="PTHR11662">
    <property type="entry name" value="SOLUTE CARRIER FAMILY 17"/>
    <property type="match status" value="1"/>
</dbReference>
<dbReference type="AlphaFoldDB" id="A0A1I7JJ08"/>
<evidence type="ECO:0000256" key="5">
    <source>
        <dbReference type="ARBA" id="ARBA00022989"/>
    </source>
</evidence>
<dbReference type="EMBL" id="FPBV01000010">
    <property type="protein sequence ID" value="SFU85174.1"/>
    <property type="molecule type" value="Genomic_DNA"/>
</dbReference>
<proteinExistence type="predicted"/>
<feature type="transmembrane region" description="Helical" evidence="7">
    <location>
        <begin position="159"/>
        <end position="180"/>
    </location>
</feature>
<dbReference type="OrthoDB" id="6360at2"/>
<feature type="transmembrane region" description="Helical" evidence="7">
    <location>
        <begin position="305"/>
        <end position="324"/>
    </location>
</feature>
<evidence type="ECO:0000259" key="8">
    <source>
        <dbReference type="PROSITE" id="PS50850"/>
    </source>
</evidence>
<feature type="transmembrane region" description="Helical" evidence="7">
    <location>
        <begin position="393"/>
        <end position="416"/>
    </location>
</feature>
<dbReference type="GO" id="GO:0022857">
    <property type="term" value="F:transmembrane transporter activity"/>
    <property type="evidence" value="ECO:0007669"/>
    <property type="project" value="InterPro"/>
</dbReference>
<evidence type="ECO:0000256" key="3">
    <source>
        <dbReference type="ARBA" id="ARBA00022475"/>
    </source>
</evidence>
<keyword evidence="5 7" id="KW-1133">Transmembrane helix</keyword>
<feature type="transmembrane region" description="Helical" evidence="7">
    <location>
        <begin position="272"/>
        <end position="293"/>
    </location>
</feature>
<feature type="transmembrane region" description="Helical" evidence="7">
    <location>
        <begin position="79"/>
        <end position="102"/>
    </location>
</feature>
<feature type="transmembrane region" description="Helical" evidence="7">
    <location>
        <begin position="330"/>
        <end position="352"/>
    </location>
</feature>
<dbReference type="GO" id="GO:0005886">
    <property type="term" value="C:plasma membrane"/>
    <property type="evidence" value="ECO:0007669"/>
    <property type="project" value="UniProtKB-SubCell"/>
</dbReference>
<keyword evidence="4 7" id="KW-0812">Transmembrane</keyword>
<evidence type="ECO:0000256" key="2">
    <source>
        <dbReference type="ARBA" id="ARBA00022448"/>
    </source>
</evidence>
<dbReference type="InterPro" id="IPR050382">
    <property type="entry name" value="MFS_Na/Anion_cotransporter"/>
</dbReference>
<evidence type="ECO:0000256" key="6">
    <source>
        <dbReference type="ARBA" id="ARBA00023136"/>
    </source>
</evidence>
<keyword evidence="10" id="KW-1185">Reference proteome</keyword>
<feature type="transmembrane region" description="Helical" evidence="7">
    <location>
        <begin position="48"/>
        <end position="67"/>
    </location>
</feature>
<evidence type="ECO:0000256" key="7">
    <source>
        <dbReference type="SAM" id="Phobius"/>
    </source>
</evidence>
<dbReference type="Pfam" id="PF07690">
    <property type="entry name" value="MFS_1"/>
    <property type="match status" value="1"/>
</dbReference>
<name>A0A1I7JJ08_9BACL</name>
<gene>
    <name evidence="9" type="ORF">SAMN05421543_11069</name>
</gene>
<feature type="transmembrane region" description="Helical" evidence="7">
    <location>
        <begin position="231"/>
        <end position="252"/>
    </location>
</feature>
<dbReference type="InterPro" id="IPR036259">
    <property type="entry name" value="MFS_trans_sf"/>
</dbReference>
<feature type="transmembrane region" description="Helical" evidence="7">
    <location>
        <begin position="364"/>
        <end position="387"/>
    </location>
</feature>
<reference evidence="10" key="1">
    <citation type="submission" date="2016-10" db="EMBL/GenBank/DDBJ databases">
        <authorList>
            <person name="Varghese N."/>
        </authorList>
    </citation>
    <scope>NUCLEOTIDE SEQUENCE [LARGE SCALE GENOMIC DNA]</scope>
    <source>
        <strain evidence="10">DSM 17980</strain>
    </source>
</reference>
<dbReference type="InterPro" id="IPR011701">
    <property type="entry name" value="MFS"/>
</dbReference>
<dbReference type="PANTHER" id="PTHR11662:SF399">
    <property type="entry name" value="FI19708P1-RELATED"/>
    <property type="match status" value="1"/>
</dbReference>
<evidence type="ECO:0000256" key="1">
    <source>
        <dbReference type="ARBA" id="ARBA00004651"/>
    </source>
</evidence>
<dbReference type="PIRSF" id="PIRSF002808">
    <property type="entry name" value="Hexose_phosphate_transp"/>
    <property type="match status" value="1"/>
</dbReference>
<organism evidence="9 10">
    <name type="scientific">Alicyclobacillus macrosporangiidus</name>
    <dbReference type="NCBI Taxonomy" id="392015"/>
    <lineage>
        <taxon>Bacteria</taxon>
        <taxon>Bacillati</taxon>
        <taxon>Bacillota</taxon>
        <taxon>Bacilli</taxon>
        <taxon>Bacillales</taxon>
        <taxon>Alicyclobacillaceae</taxon>
        <taxon>Alicyclobacillus</taxon>
    </lineage>
</organism>
<keyword evidence="6 7" id="KW-0472">Membrane</keyword>
<evidence type="ECO:0000256" key="4">
    <source>
        <dbReference type="ARBA" id="ARBA00022692"/>
    </source>
</evidence>
<accession>A0A1I7JJ08</accession>
<dbReference type="SUPFAM" id="SSF103473">
    <property type="entry name" value="MFS general substrate transporter"/>
    <property type="match status" value="1"/>
</dbReference>
<keyword evidence="2" id="KW-0813">Transport</keyword>
<dbReference type="Gene3D" id="1.20.1250.20">
    <property type="entry name" value="MFS general substrate transporter like domains"/>
    <property type="match status" value="2"/>
</dbReference>
<dbReference type="CDD" id="cd17319">
    <property type="entry name" value="MFS_ExuT_GudP_like"/>
    <property type="match status" value="1"/>
</dbReference>
<dbReference type="Proteomes" id="UP000183508">
    <property type="component" value="Unassembled WGS sequence"/>
</dbReference>
<comment type="subcellular location">
    <subcellularLocation>
        <location evidence="1">Cell membrane</location>
        <topology evidence="1">Multi-pass membrane protein</topology>
    </subcellularLocation>
</comment>
<dbReference type="RefSeq" id="WP_074952501.1">
    <property type="nucleotide sequence ID" value="NZ_FPBV01000010.1"/>
</dbReference>
<dbReference type="InterPro" id="IPR020846">
    <property type="entry name" value="MFS_dom"/>
</dbReference>
<keyword evidence="3" id="KW-1003">Cell membrane</keyword>
<protein>
    <submittedName>
        <fullName evidence="9">MFS transporter, ACS family, hexuronate transporter</fullName>
    </submittedName>
</protein>
<dbReference type="InterPro" id="IPR000849">
    <property type="entry name" value="Sugar_P_transporter"/>
</dbReference>
<dbReference type="PROSITE" id="PS50850">
    <property type="entry name" value="MFS"/>
    <property type="match status" value="1"/>
</dbReference>
<evidence type="ECO:0000313" key="10">
    <source>
        <dbReference type="Proteomes" id="UP000183508"/>
    </source>
</evidence>
<dbReference type="STRING" id="392015.SAMN05421543_11069"/>
<evidence type="ECO:0000313" key="9">
    <source>
        <dbReference type="EMBL" id="SFU85174.1"/>
    </source>
</evidence>
<sequence>MKWKFRWVIVGLIFLIGALNYADRAAFSVAAPMISKEFHLDAVQMGLILGSFSIGYALFNFVGGYLADRFGPRKVMAGALAGWSAFVGLTSAGFNFISFYILRLLFGFAEGPIATTSNKMANQWLPARERASAIGLYTSGMLLGGAAAGPIVGLLSLRFGWRTSFVVLTVVGLLLMLLWLKTTTDYPAQHPRVSKEELDEIQQDQGSVQSGNPSDATPNLTLWSIIRRPTILFTAVAFFAYNYNNFFFLTWFPSYLTKARHLSIHDMSFATAIPWLIGAIGLMCGGILSDALYRKTGKLMFSRKVVLAVGLFGAAVCIGVIGSVNTALEAVTLMAVGAFFLYLTAMIYWAIIQDTVPSKYIGSAGGFVHLVSNISGIIAPTVTGILVQRSGNFSSAFFLAGGLAVVGALATVFLIGRRESRA</sequence>
<feature type="domain" description="Major facilitator superfamily (MFS) profile" evidence="8">
    <location>
        <begin position="9"/>
        <end position="419"/>
    </location>
</feature>